<protein>
    <submittedName>
        <fullName evidence="2">ABZJ_00895 family protein</fullName>
    </submittedName>
</protein>
<accession>A0AAE3N2C9</accession>
<keyword evidence="1" id="KW-1133">Transmembrane helix</keyword>
<dbReference type="EMBL" id="JANFPI010000004">
    <property type="protein sequence ID" value="MCX8998010.1"/>
    <property type="molecule type" value="Genomic_DNA"/>
</dbReference>
<keyword evidence="3" id="KW-1185">Reference proteome</keyword>
<reference evidence="2" key="1">
    <citation type="submission" date="2022-07" db="EMBL/GenBank/DDBJ databases">
        <title>Ectorhizobium quercum gen.nov., sp. nov.</title>
        <authorList>
            <person name="Ma T."/>
            <person name="Li Y."/>
        </authorList>
    </citation>
    <scope>NUCLEOTIDE SEQUENCE</scope>
    <source>
        <strain evidence="2">BDR2-2</strain>
    </source>
</reference>
<dbReference type="Proteomes" id="UP001208771">
    <property type="component" value="Unassembled WGS sequence"/>
</dbReference>
<dbReference type="NCBIfam" id="NF038216">
    <property type="entry name" value="ABZJ_00895_fam"/>
    <property type="match status" value="1"/>
</dbReference>
<feature type="transmembrane region" description="Helical" evidence="1">
    <location>
        <begin position="12"/>
        <end position="36"/>
    </location>
</feature>
<dbReference type="RefSeq" id="WP_306411799.1">
    <property type="nucleotide sequence ID" value="NZ_JANFPI010000004.1"/>
</dbReference>
<organism evidence="2 3">
    <name type="scientific">Ectorhizobium quercum</name>
    <dbReference type="NCBI Taxonomy" id="2965071"/>
    <lineage>
        <taxon>Bacteria</taxon>
        <taxon>Pseudomonadati</taxon>
        <taxon>Pseudomonadota</taxon>
        <taxon>Alphaproteobacteria</taxon>
        <taxon>Hyphomicrobiales</taxon>
        <taxon>Rhizobiaceae</taxon>
        <taxon>Ectorhizobium</taxon>
    </lineage>
</organism>
<feature type="transmembrane region" description="Helical" evidence="1">
    <location>
        <begin position="48"/>
        <end position="66"/>
    </location>
</feature>
<dbReference type="InterPro" id="IPR047730">
    <property type="entry name" value="ABZJ_00895-like"/>
</dbReference>
<name>A0AAE3N2C9_9HYPH</name>
<sequence>MTPQPARSISALKLVSIYLATLIGALILVAVLVVALDIFFQIEFRNTAMGFVVIFVAGSATGQFWYSREKERPASGRMWKIAFLCAVLTIALHLLFLWGTYSLAAMNGAGLFPGLRDSDVPLFASILAGLSVLVFLGLRAAIGIGVRQSVKQEEIRARKASKAGKA</sequence>
<feature type="transmembrane region" description="Helical" evidence="1">
    <location>
        <begin position="78"/>
        <end position="101"/>
    </location>
</feature>
<evidence type="ECO:0000313" key="3">
    <source>
        <dbReference type="Proteomes" id="UP001208771"/>
    </source>
</evidence>
<proteinExistence type="predicted"/>
<evidence type="ECO:0000256" key="1">
    <source>
        <dbReference type="SAM" id="Phobius"/>
    </source>
</evidence>
<gene>
    <name evidence="2" type="ORF">NOF55_12945</name>
</gene>
<keyword evidence="1" id="KW-0812">Transmembrane</keyword>
<feature type="transmembrane region" description="Helical" evidence="1">
    <location>
        <begin position="121"/>
        <end position="142"/>
    </location>
</feature>
<keyword evidence="1" id="KW-0472">Membrane</keyword>
<comment type="caution">
    <text evidence="2">The sequence shown here is derived from an EMBL/GenBank/DDBJ whole genome shotgun (WGS) entry which is preliminary data.</text>
</comment>
<dbReference type="AlphaFoldDB" id="A0AAE3N2C9"/>
<evidence type="ECO:0000313" key="2">
    <source>
        <dbReference type="EMBL" id="MCX8998010.1"/>
    </source>
</evidence>